<name>W4LAE6_ENTF1</name>
<feature type="binding site" evidence="13">
    <location>
        <position position="18"/>
    </location>
    <ligand>
        <name>NADPH</name>
        <dbReference type="ChEBI" id="CHEBI:57783"/>
    </ligand>
</feature>
<feature type="binding site" evidence="13">
    <location>
        <position position="198"/>
    </location>
    <ligand>
        <name>sn-glycerol 3-phosphate</name>
        <dbReference type="ChEBI" id="CHEBI:57597"/>
    </ligand>
</feature>
<comment type="catalytic activity">
    <reaction evidence="9">
        <text>sn-glycerol 3-phosphate + NADP(+) = dihydroxyacetone phosphate + NADPH + H(+)</text>
        <dbReference type="Rhea" id="RHEA:11096"/>
        <dbReference type="ChEBI" id="CHEBI:15378"/>
        <dbReference type="ChEBI" id="CHEBI:57597"/>
        <dbReference type="ChEBI" id="CHEBI:57642"/>
        <dbReference type="ChEBI" id="CHEBI:57783"/>
        <dbReference type="ChEBI" id="CHEBI:58349"/>
        <dbReference type="EC" id="1.1.1.94"/>
    </reaction>
    <physiologicalReaction direction="right-to-left" evidence="9">
        <dbReference type="Rhea" id="RHEA:11098"/>
    </physiologicalReaction>
</comment>
<feature type="binding site" evidence="13">
    <location>
        <position position="55"/>
    </location>
    <ligand>
        <name>NADPH</name>
        <dbReference type="ChEBI" id="CHEBI:57783"/>
    </ligand>
</feature>
<keyword evidence="5 13" id="KW-0520">NAD</keyword>
<dbReference type="AlphaFoldDB" id="W4LAE6"/>
<evidence type="ECO:0000256" key="15">
    <source>
        <dbReference type="PIRSR" id="PIRSR000114-3"/>
    </source>
</evidence>
<comment type="pathway">
    <text evidence="13">Membrane lipid metabolism; glycerophospholipid metabolism.</text>
</comment>
<feature type="binding site" evidence="13">
    <location>
        <position position="112"/>
    </location>
    <ligand>
        <name>NADPH</name>
        <dbReference type="ChEBI" id="CHEBI:57783"/>
    </ligand>
</feature>
<comment type="caution">
    <text evidence="19">The sequence shown here is derived from an EMBL/GenBank/DDBJ whole genome shotgun (WGS) entry which is preliminary data.</text>
</comment>
<evidence type="ECO:0000256" key="5">
    <source>
        <dbReference type="ARBA" id="ARBA00023027"/>
    </source>
</evidence>
<feature type="domain" description="Glycerol-3-phosphate dehydrogenase NAD-dependent C-terminal" evidence="18">
    <location>
        <begin position="187"/>
        <end position="327"/>
    </location>
</feature>
<feature type="binding site" evidence="15">
    <location>
        <position position="147"/>
    </location>
    <ligand>
        <name>NAD(+)</name>
        <dbReference type="ChEBI" id="CHEBI:57540"/>
    </ligand>
</feature>
<keyword evidence="13" id="KW-0547">Nucleotide-binding</keyword>
<dbReference type="NCBIfam" id="NF000940">
    <property type="entry name" value="PRK00094.1-2"/>
    <property type="match status" value="1"/>
</dbReference>
<feature type="binding site" evidence="13">
    <location>
        <position position="261"/>
    </location>
    <ligand>
        <name>sn-glycerol 3-phosphate</name>
        <dbReference type="ChEBI" id="CHEBI:57597"/>
    </ligand>
</feature>
<keyword evidence="6 13" id="KW-0443">Lipid metabolism</keyword>
<evidence type="ECO:0000256" key="10">
    <source>
        <dbReference type="ARBA" id="ARBA00066687"/>
    </source>
</evidence>
<dbReference type="InterPro" id="IPR006109">
    <property type="entry name" value="G3P_DH_NAD-dep_C"/>
</dbReference>
<dbReference type="FunFam" id="3.40.50.720:FF:000019">
    <property type="entry name" value="Glycerol-3-phosphate dehydrogenase [NAD(P)+]"/>
    <property type="match status" value="1"/>
</dbReference>
<feature type="binding site" evidence="13">
    <location>
        <position position="286"/>
    </location>
    <ligand>
        <name>NADPH</name>
        <dbReference type="ChEBI" id="CHEBI:57783"/>
    </ligand>
</feature>
<dbReference type="Gene3D" id="1.10.1040.10">
    <property type="entry name" value="N-(1-d-carboxylethyl)-l-norvaline Dehydrogenase, domain 2"/>
    <property type="match status" value="1"/>
</dbReference>
<dbReference type="PANTHER" id="PTHR11728:SF1">
    <property type="entry name" value="GLYCEROL-3-PHOSPHATE DEHYDROGENASE [NAD(+)] 2, CHLOROPLASTIC"/>
    <property type="match status" value="1"/>
</dbReference>
<dbReference type="FunFam" id="1.10.1040.10:FF:000001">
    <property type="entry name" value="Glycerol-3-phosphate dehydrogenase [NAD(P)+]"/>
    <property type="match status" value="1"/>
</dbReference>
<feature type="binding site" evidence="13">
    <location>
        <position position="143"/>
    </location>
    <ligand>
        <name>sn-glycerol 3-phosphate</name>
        <dbReference type="ChEBI" id="CHEBI:57597"/>
    </ligand>
</feature>
<feature type="binding site" evidence="13">
    <location>
        <position position="288"/>
    </location>
    <ligand>
        <name>NADPH</name>
        <dbReference type="ChEBI" id="CHEBI:57783"/>
    </ligand>
</feature>
<comment type="function">
    <text evidence="13">Catalyzes the reduction of the glycolytic intermediate dihydroxyacetone phosphate (DHAP) to sn-glycerol 3-phosphate (G3P), the key precursor for phospholipid synthesis.</text>
</comment>
<keyword evidence="13" id="KW-0963">Cytoplasm</keyword>
<dbReference type="Gene3D" id="3.40.50.720">
    <property type="entry name" value="NAD(P)-binding Rossmann-like Domain"/>
    <property type="match status" value="1"/>
</dbReference>
<dbReference type="InterPro" id="IPR008927">
    <property type="entry name" value="6-PGluconate_DH-like_C_sf"/>
</dbReference>
<dbReference type="HAMAP" id="MF_00394">
    <property type="entry name" value="NAD_Glyc3P_dehydrog"/>
    <property type="match status" value="1"/>
</dbReference>
<dbReference type="GO" id="GO:0006650">
    <property type="term" value="P:glycerophospholipid metabolic process"/>
    <property type="evidence" value="ECO:0007669"/>
    <property type="project" value="UniProtKB-UniRule"/>
</dbReference>
<protein>
    <recommendedName>
        <fullName evidence="11 13">Glycerol-3-phosphate dehydrogenase [NAD(P)+]</fullName>
        <ecNumber evidence="10 13">1.1.1.94</ecNumber>
    </recommendedName>
    <alternativeName>
        <fullName evidence="13">NAD(P)(+)-dependent glycerol-3-phosphate dehydrogenase</fullName>
    </alternativeName>
    <alternativeName>
        <fullName evidence="12 13">NAD(P)H-dependent dihydroxyacetone-phosphate reductase</fullName>
    </alternativeName>
</protein>
<dbReference type="SUPFAM" id="SSF48179">
    <property type="entry name" value="6-phosphogluconate dehydrogenase C-terminal domain-like"/>
    <property type="match status" value="1"/>
</dbReference>
<dbReference type="NCBIfam" id="NF000942">
    <property type="entry name" value="PRK00094.1-4"/>
    <property type="match status" value="1"/>
</dbReference>
<dbReference type="GO" id="GO:0005829">
    <property type="term" value="C:cytosol"/>
    <property type="evidence" value="ECO:0007669"/>
    <property type="project" value="TreeGrafter"/>
</dbReference>
<comment type="similarity">
    <text evidence="1 13 16">Belongs to the NAD-dependent glycerol-3-phosphate dehydrogenase family.</text>
</comment>
<dbReference type="EMBL" id="AZHW01001025">
    <property type="protein sequence ID" value="ETW94685.1"/>
    <property type="molecule type" value="Genomic_DNA"/>
</dbReference>
<organism evidence="19 20">
    <name type="scientific">Entotheonella factor</name>
    <dbReference type="NCBI Taxonomy" id="1429438"/>
    <lineage>
        <taxon>Bacteria</taxon>
        <taxon>Pseudomonadati</taxon>
        <taxon>Nitrospinota/Tectimicrobiota group</taxon>
        <taxon>Candidatus Tectimicrobiota</taxon>
        <taxon>Candidatus Entotheonellia</taxon>
        <taxon>Candidatus Entotheonellales</taxon>
        <taxon>Candidatus Entotheonellaceae</taxon>
        <taxon>Candidatus Entotheonella</taxon>
    </lineage>
</organism>
<dbReference type="GO" id="GO:0141152">
    <property type="term" value="F:glycerol-3-phosphate dehydrogenase (NAD+) activity"/>
    <property type="evidence" value="ECO:0007669"/>
    <property type="project" value="RHEA"/>
</dbReference>
<evidence type="ECO:0000256" key="6">
    <source>
        <dbReference type="ARBA" id="ARBA00023098"/>
    </source>
</evidence>
<feature type="binding site" evidence="13">
    <location>
        <position position="147"/>
    </location>
    <ligand>
        <name>NADPH</name>
        <dbReference type="ChEBI" id="CHEBI:57783"/>
    </ligand>
</feature>
<comment type="catalytic activity">
    <reaction evidence="13">
        <text>sn-glycerol 3-phosphate + NAD(+) = dihydroxyacetone phosphate + NADH + H(+)</text>
        <dbReference type="Rhea" id="RHEA:11092"/>
        <dbReference type="ChEBI" id="CHEBI:15378"/>
        <dbReference type="ChEBI" id="CHEBI:57540"/>
        <dbReference type="ChEBI" id="CHEBI:57597"/>
        <dbReference type="ChEBI" id="CHEBI:57642"/>
        <dbReference type="ChEBI" id="CHEBI:57945"/>
        <dbReference type="EC" id="1.1.1.94"/>
    </reaction>
</comment>
<evidence type="ECO:0000256" key="11">
    <source>
        <dbReference type="ARBA" id="ARBA00069372"/>
    </source>
</evidence>
<evidence type="ECO:0000256" key="12">
    <source>
        <dbReference type="ARBA" id="ARBA00080511"/>
    </source>
</evidence>
<evidence type="ECO:0000256" key="9">
    <source>
        <dbReference type="ARBA" id="ARBA00052716"/>
    </source>
</evidence>
<evidence type="ECO:0000256" key="1">
    <source>
        <dbReference type="ARBA" id="ARBA00011009"/>
    </source>
</evidence>
<dbReference type="GO" id="GO:0008654">
    <property type="term" value="P:phospholipid biosynthetic process"/>
    <property type="evidence" value="ECO:0007669"/>
    <property type="project" value="UniProtKB-KW"/>
</dbReference>
<comment type="caution">
    <text evidence="13">Lacks conserved residue(s) required for the propagation of feature annotation.</text>
</comment>
<feature type="binding site" evidence="15">
    <location>
        <begin position="14"/>
        <end position="19"/>
    </location>
    <ligand>
        <name>NAD(+)</name>
        <dbReference type="ChEBI" id="CHEBI:57540"/>
    </ligand>
</feature>
<dbReference type="GO" id="GO:0046168">
    <property type="term" value="P:glycerol-3-phosphate catabolic process"/>
    <property type="evidence" value="ECO:0007669"/>
    <property type="project" value="InterPro"/>
</dbReference>
<dbReference type="Pfam" id="PF01210">
    <property type="entry name" value="NAD_Gly3P_dh_N"/>
    <property type="match status" value="1"/>
</dbReference>
<evidence type="ECO:0000259" key="17">
    <source>
        <dbReference type="Pfam" id="PF01210"/>
    </source>
</evidence>
<comment type="subcellular location">
    <subcellularLocation>
        <location evidence="13">Cytoplasm</location>
    </subcellularLocation>
</comment>
<dbReference type="GO" id="GO:0046167">
    <property type="term" value="P:glycerol-3-phosphate biosynthetic process"/>
    <property type="evidence" value="ECO:0007669"/>
    <property type="project" value="UniProtKB-UniRule"/>
</dbReference>
<evidence type="ECO:0000256" key="8">
    <source>
        <dbReference type="ARBA" id="ARBA00023264"/>
    </source>
</evidence>
<dbReference type="GO" id="GO:0051287">
    <property type="term" value="F:NAD binding"/>
    <property type="evidence" value="ECO:0007669"/>
    <property type="project" value="InterPro"/>
</dbReference>
<feature type="binding site" evidence="13">
    <location>
        <position position="251"/>
    </location>
    <ligand>
        <name>sn-glycerol 3-phosphate</name>
        <dbReference type="ChEBI" id="CHEBI:57597"/>
    </ligand>
</feature>
<keyword evidence="7 13" id="KW-0594">Phospholipid biosynthesis</keyword>
<dbReference type="InterPro" id="IPR013328">
    <property type="entry name" value="6PGD_dom2"/>
</dbReference>
<keyword evidence="8 13" id="KW-1208">Phospholipid metabolism</keyword>
<dbReference type="HOGENOM" id="CLU_033449_0_2_7"/>
<evidence type="ECO:0000259" key="18">
    <source>
        <dbReference type="Pfam" id="PF07479"/>
    </source>
</evidence>
<dbReference type="UniPathway" id="UPA00940"/>
<feature type="binding site" evidence="13">
    <location>
        <position position="263"/>
    </location>
    <ligand>
        <name>sn-glycerol 3-phosphate</name>
        <dbReference type="ChEBI" id="CHEBI:57597"/>
    </ligand>
</feature>
<dbReference type="GO" id="GO:0005975">
    <property type="term" value="P:carbohydrate metabolic process"/>
    <property type="evidence" value="ECO:0007669"/>
    <property type="project" value="InterPro"/>
</dbReference>
<sequence>MTTRAAGSRLAVIGAGAWGTTLANLLAAKDQLVNLWVYEPDLAERMVRDRENDLYLPGVPLHPNLHPTSDMADVVRDAGIFVSVPPSHTVRSVWRQLAPLVPAGALVVSATKGIDAESLCTMSRVLQEVIPAEKQVDIAALSGPTFAREVSRQIPSAVVVVAAALDVAEEVQRLFNTPVFRVYTNTDVLGVELGGALKNVMALAAGVCDGLQFGYNARAALITRGLAEIAQLGVAMGARAQTFAGLSGMGDLVLTCTGDLSHNHTVGVQLGQGKSLNDILQGMNAVAEGVTTAGSAVALGRKYQVEMPISERIYALLNGNVTPHEAVTELMNRALKSEA</sequence>
<dbReference type="Pfam" id="PF07479">
    <property type="entry name" value="NAD_Gly3P_dh_C"/>
    <property type="match status" value="1"/>
</dbReference>
<reference evidence="19 20" key="1">
    <citation type="journal article" date="2014" name="Nature">
        <title>An environmental bacterial taxon with a large and distinct metabolic repertoire.</title>
        <authorList>
            <person name="Wilson M.C."/>
            <person name="Mori T."/>
            <person name="Ruckert C."/>
            <person name="Uria A.R."/>
            <person name="Helf M.J."/>
            <person name="Takada K."/>
            <person name="Gernert C."/>
            <person name="Steffens U.A."/>
            <person name="Heycke N."/>
            <person name="Schmitt S."/>
            <person name="Rinke C."/>
            <person name="Helfrich E.J."/>
            <person name="Brachmann A.O."/>
            <person name="Gurgui C."/>
            <person name="Wakimoto T."/>
            <person name="Kracht M."/>
            <person name="Crusemann M."/>
            <person name="Hentschel U."/>
            <person name="Abe I."/>
            <person name="Matsunaga S."/>
            <person name="Kalinowski J."/>
            <person name="Takeyama H."/>
            <person name="Piel J."/>
        </authorList>
    </citation>
    <scope>NUCLEOTIDE SEQUENCE [LARGE SCALE GENOMIC DNA]</scope>
    <source>
        <strain evidence="20">TSY1</strain>
    </source>
</reference>
<dbReference type="SUPFAM" id="SSF51735">
    <property type="entry name" value="NAD(P)-binding Rossmann-fold domains"/>
    <property type="match status" value="1"/>
</dbReference>
<feature type="active site" description="Proton acceptor" evidence="13 14">
    <location>
        <position position="198"/>
    </location>
</feature>
<dbReference type="InterPro" id="IPR011128">
    <property type="entry name" value="G3P_DH_NAD-dep_N"/>
</dbReference>
<dbReference type="PROSITE" id="PS00957">
    <property type="entry name" value="NAD_G3PDH"/>
    <property type="match status" value="1"/>
</dbReference>
<feature type="domain" description="Glycerol-3-phosphate dehydrogenase NAD-dependent N-terminal" evidence="17">
    <location>
        <begin position="10"/>
        <end position="163"/>
    </location>
</feature>
<evidence type="ECO:0000256" key="3">
    <source>
        <dbReference type="ARBA" id="ARBA00022857"/>
    </source>
</evidence>
<dbReference type="PATRIC" id="fig|1429438.4.peg.6390"/>
<gene>
    <name evidence="13" type="primary">gpsA</name>
    <name evidence="19" type="ORF">ETSY1_33815</name>
</gene>
<dbReference type="InterPro" id="IPR036291">
    <property type="entry name" value="NAD(P)-bd_dom_sf"/>
</dbReference>
<dbReference type="InterPro" id="IPR006168">
    <property type="entry name" value="G3P_DH_NAD-dep"/>
</dbReference>
<evidence type="ECO:0000256" key="14">
    <source>
        <dbReference type="PIRSR" id="PIRSR000114-1"/>
    </source>
</evidence>
<feature type="binding site" evidence="13">
    <location>
        <position position="145"/>
    </location>
    <ligand>
        <name>sn-glycerol 3-phosphate</name>
        <dbReference type="ChEBI" id="CHEBI:57597"/>
    </ligand>
</feature>
<dbReference type="EC" id="1.1.1.94" evidence="10 13"/>
<evidence type="ECO:0000256" key="2">
    <source>
        <dbReference type="ARBA" id="ARBA00022516"/>
    </source>
</evidence>
<proteinExistence type="inferred from homology"/>
<keyword evidence="20" id="KW-1185">Reference proteome</keyword>
<dbReference type="PIRSF" id="PIRSF000114">
    <property type="entry name" value="Glycerol-3-P_dh"/>
    <property type="match status" value="1"/>
</dbReference>
<dbReference type="GO" id="GO:0141153">
    <property type="term" value="F:glycerol-3-phosphate dehydrogenase (NADP+) activity"/>
    <property type="evidence" value="ECO:0007669"/>
    <property type="project" value="RHEA"/>
</dbReference>
<keyword evidence="2 13" id="KW-0444">Lipid biosynthesis</keyword>
<evidence type="ECO:0000256" key="7">
    <source>
        <dbReference type="ARBA" id="ARBA00023209"/>
    </source>
</evidence>
<keyword evidence="4 13" id="KW-0560">Oxidoreductase</keyword>
<evidence type="ECO:0000256" key="4">
    <source>
        <dbReference type="ARBA" id="ARBA00023002"/>
    </source>
</evidence>
<dbReference type="PANTHER" id="PTHR11728">
    <property type="entry name" value="GLYCEROL-3-PHOSPHATE DEHYDROGENASE"/>
    <property type="match status" value="1"/>
</dbReference>
<dbReference type="Proteomes" id="UP000019141">
    <property type="component" value="Unassembled WGS sequence"/>
</dbReference>
<evidence type="ECO:0000313" key="20">
    <source>
        <dbReference type="Proteomes" id="UP000019141"/>
    </source>
</evidence>
<evidence type="ECO:0000313" key="19">
    <source>
        <dbReference type="EMBL" id="ETW94685.1"/>
    </source>
</evidence>
<dbReference type="PRINTS" id="PR00077">
    <property type="entry name" value="GPDHDRGNASE"/>
</dbReference>
<evidence type="ECO:0000256" key="13">
    <source>
        <dbReference type="HAMAP-Rule" id="MF_00394"/>
    </source>
</evidence>
<feature type="binding site" evidence="13">
    <location>
        <position position="112"/>
    </location>
    <ligand>
        <name>sn-glycerol 3-phosphate</name>
        <dbReference type="ChEBI" id="CHEBI:57597"/>
    </ligand>
</feature>
<accession>W4LAE6</accession>
<keyword evidence="3 13" id="KW-0521">NADP</keyword>
<evidence type="ECO:0000256" key="16">
    <source>
        <dbReference type="RuleBase" id="RU000437"/>
    </source>
</evidence>